<comment type="catalytic activity">
    <reaction evidence="3">
        <text>[protein]-L-glutamate 5-O-methyl ester + H2O = L-glutamyl-[protein] + methanol + H(+)</text>
        <dbReference type="Rhea" id="RHEA:23236"/>
        <dbReference type="Rhea" id="RHEA-COMP:10208"/>
        <dbReference type="Rhea" id="RHEA-COMP:10311"/>
        <dbReference type="ChEBI" id="CHEBI:15377"/>
        <dbReference type="ChEBI" id="CHEBI:15378"/>
        <dbReference type="ChEBI" id="CHEBI:17790"/>
        <dbReference type="ChEBI" id="CHEBI:29973"/>
        <dbReference type="ChEBI" id="CHEBI:82795"/>
        <dbReference type="EC" id="3.1.1.61"/>
    </reaction>
</comment>
<sequence length="636" mass="73467">MKINLSNYEIEVLLDLSSSITGIEAKSPQIKNYVIKNVLERMTETQHFDFKNYLNLIDKSDEEFKNFLSAVTIHTTGWFREDKHFTLLAQEIKNQYEKNNLRFVNILSVPCSTGQEVYSLAFVLKSLCNELLGLNFAINGFDIDYHSIKKCQNAVYSKTELANIPLEYRKYILNGRDEAKNFFAISREIREHCTFYNVDIRNINSYKDIIKIKNSEIENDSFNIILCRNLFIYFKPEVSNKISKNLYSLLKNNGYLCLGHSEKIEAQKHNLIHIGNSIYQKLLQDNLNISKNDDDIILYTLVDQNRIKPFIERVKKELKTFKIIESISNLKEFLENRKPKIIIIDKEYKTIELIHFLFNYLKTNKNVFIIESILYPLQKEIKNIDIFHESQIFKDFIDWRNFENQTSQTILYLKRILSSNESINPENNNKENKVIKHKEIKKKLENLLPNFIAIGASTGGTIALAELLKNMPPNFPPILIVQHLPHIFSKDFIEKIKKVSGLKFISPSERPLLKPGYIYMADGDNHIIVKGKEGQLRIEPDMSPPKNQLRPCIDFLFESLAKTKAKGVGILLTGMGNDGAHGLLKLIQNGSVTFTQNKESCVIYGMPKEAEALGASCFSGDLHEIRELLLNHIKVK</sequence>
<keyword evidence="8" id="KW-1185">Reference proteome</keyword>
<dbReference type="PRINTS" id="PR00996">
    <property type="entry name" value="CHERMTFRASE"/>
</dbReference>
<feature type="domain" description="CheB-type methylesterase" evidence="5">
    <location>
        <begin position="447"/>
        <end position="636"/>
    </location>
</feature>
<dbReference type="Gene3D" id="3.40.50.180">
    <property type="entry name" value="Methylesterase CheB, C-terminal domain"/>
    <property type="match status" value="1"/>
</dbReference>
<dbReference type="GO" id="GO:0008984">
    <property type="term" value="F:protein-glutamate methylesterase activity"/>
    <property type="evidence" value="ECO:0007669"/>
    <property type="project" value="UniProtKB-EC"/>
</dbReference>
<protein>
    <recommendedName>
        <fullName evidence="2">protein-glutamate methylesterase</fullName>
        <ecNumber evidence="2">3.1.1.61</ecNumber>
    </recommendedName>
</protein>
<dbReference type="AlphaFoldDB" id="A0A1L4CYY5"/>
<dbReference type="RefSeq" id="WP_148696884.1">
    <property type="nucleotide sequence ID" value="NZ_CP017834.1"/>
</dbReference>
<evidence type="ECO:0000313" key="8">
    <source>
        <dbReference type="Proteomes" id="UP000184731"/>
    </source>
</evidence>
<reference evidence="7 8" key="1">
    <citation type="submission" date="2016-10" db="EMBL/GenBank/DDBJ databases">
        <title>Silvanigrella aquatica sp. nov., isolated from a freshwater lake located in the Black Forest, Germany, description of Silvanigrellaceae fam. nov., Silvanigrellales ord. nov., reclassification of the order Bdellovibrionales in the class Oligoflexia, reclassification of the families Bacteriovoracaceae and Halobacteriovoraceae in the new order Bacteriovoracales ord. nov., and reclassification of the family Pseudobacteriovoracaceae in the order Oligoflexiales.</title>
        <authorList>
            <person name="Hahn M.W."/>
            <person name="Schmidt J."/>
            <person name="Koll U."/>
            <person name="Rohde M."/>
            <person name="Verbag S."/>
            <person name="Pitt A."/>
            <person name="Nakai R."/>
            <person name="Naganuma T."/>
            <person name="Lang E."/>
        </authorList>
    </citation>
    <scope>NUCLEOTIDE SEQUENCE [LARGE SCALE GENOMIC DNA]</scope>
    <source>
        <strain evidence="7 8">MWH-Nonnen-W8red</strain>
    </source>
</reference>
<dbReference type="EC" id="3.1.1.61" evidence="2"/>
<dbReference type="SMART" id="SM00138">
    <property type="entry name" value="MeTrc"/>
    <property type="match status" value="1"/>
</dbReference>
<dbReference type="PANTHER" id="PTHR42872:SF6">
    <property type="entry name" value="PROTEIN-GLUTAMATE METHYLESTERASE_PROTEIN-GLUTAMINE GLUTAMINASE"/>
    <property type="match status" value="1"/>
</dbReference>
<evidence type="ECO:0000259" key="6">
    <source>
        <dbReference type="PROSITE" id="PS50123"/>
    </source>
</evidence>
<dbReference type="PROSITE" id="PS50122">
    <property type="entry name" value="CHEB"/>
    <property type="match status" value="1"/>
</dbReference>
<dbReference type="EMBL" id="CP017834">
    <property type="protein sequence ID" value="APJ03158.1"/>
    <property type="molecule type" value="Genomic_DNA"/>
</dbReference>
<feature type="active site" evidence="4">
    <location>
        <position position="483"/>
    </location>
</feature>
<organism evidence="7 8">
    <name type="scientific">Silvanigrella aquatica</name>
    <dbReference type="NCBI Taxonomy" id="1915309"/>
    <lineage>
        <taxon>Bacteria</taxon>
        <taxon>Pseudomonadati</taxon>
        <taxon>Bdellovibrionota</taxon>
        <taxon>Oligoflexia</taxon>
        <taxon>Silvanigrellales</taxon>
        <taxon>Silvanigrellaceae</taxon>
        <taxon>Silvanigrella</taxon>
    </lineage>
</organism>
<dbReference type="InterPro" id="IPR022642">
    <property type="entry name" value="CheR_C"/>
</dbReference>
<dbReference type="GO" id="GO:0008757">
    <property type="term" value="F:S-adenosylmethionine-dependent methyltransferase activity"/>
    <property type="evidence" value="ECO:0007669"/>
    <property type="project" value="InterPro"/>
</dbReference>
<dbReference type="Pfam" id="PF01339">
    <property type="entry name" value="CheB_methylest"/>
    <property type="match status" value="1"/>
</dbReference>
<dbReference type="InterPro" id="IPR000780">
    <property type="entry name" value="CheR_MeTrfase"/>
</dbReference>
<dbReference type="PANTHER" id="PTHR42872">
    <property type="entry name" value="PROTEIN-GLUTAMATE METHYLESTERASE/PROTEIN-GLUTAMINE GLUTAMINASE"/>
    <property type="match status" value="1"/>
</dbReference>
<gene>
    <name evidence="7" type="ORF">AXG55_04260</name>
</gene>
<name>A0A1L4CYY5_9BACT</name>
<dbReference type="CDD" id="cd16432">
    <property type="entry name" value="CheB_Rec"/>
    <property type="match status" value="1"/>
</dbReference>
<dbReference type="Pfam" id="PF01739">
    <property type="entry name" value="CheR"/>
    <property type="match status" value="1"/>
</dbReference>
<keyword evidence="1 4" id="KW-0378">Hydrolase</keyword>
<dbReference type="InterPro" id="IPR000673">
    <property type="entry name" value="Sig_transdc_resp-reg_Me-estase"/>
</dbReference>
<dbReference type="GO" id="GO:0005737">
    <property type="term" value="C:cytoplasm"/>
    <property type="evidence" value="ECO:0007669"/>
    <property type="project" value="InterPro"/>
</dbReference>
<dbReference type="OrthoDB" id="9816309at2"/>
<evidence type="ECO:0000256" key="4">
    <source>
        <dbReference type="PROSITE-ProRule" id="PRU00050"/>
    </source>
</evidence>
<dbReference type="GO" id="GO:0006935">
    <property type="term" value="P:chemotaxis"/>
    <property type="evidence" value="ECO:0007669"/>
    <property type="project" value="UniProtKB-UniRule"/>
</dbReference>
<dbReference type="PROSITE" id="PS50123">
    <property type="entry name" value="CHER"/>
    <property type="match status" value="1"/>
</dbReference>
<accession>A0A1L4CYY5</accession>
<dbReference type="InterPro" id="IPR035909">
    <property type="entry name" value="CheB_C"/>
</dbReference>
<dbReference type="Gene3D" id="3.40.50.150">
    <property type="entry name" value="Vaccinia Virus protein VP39"/>
    <property type="match status" value="1"/>
</dbReference>
<keyword evidence="4" id="KW-0145">Chemotaxis</keyword>
<proteinExistence type="predicted"/>
<evidence type="ECO:0000256" key="1">
    <source>
        <dbReference type="ARBA" id="ARBA00022801"/>
    </source>
</evidence>
<feature type="active site" evidence="4">
    <location>
        <position position="578"/>
    </location>
</feature>
<dbReference type="GO" id="GO:0000156">
    <property type="term" value="F:phosphorelay response regulator activity"/>
    <property type="evidence" value="ECO:0007669"/>
    <property type="project" value="InterPro"/>
</dbReference>
<dbReference type="STRING" id="1915309.AXG55_04260"/>
<evidence type="ECO:0000256" key="2">
    <source>
        <dbReference type="ARBA" id="ARBA00039140"/>
    </source>
</evidence>
<feature type="domain" description="CheR-type methyltransferase" evidence="6">
    <location>
        <begin position="1"/>
        <end position="284"/>
    </location>
</feature>
<evidence type="ECO:0000256" key="3">
    <source>
        <dbReference type="ARBA" id="ARBA00048267"/>
    </source>
</evidence>
<dbReference type="SUPFAM" id="SSF53335">
    <property type="entry name" value="S-adenosyl-L-methionine-dependent methyltransferases"/>
    <property type="match status" value="1"/>
</dbReference>
<evidence type="ECO:0000259" key="5">
    <source>
        <dbReference type="PROSITE" id="PS50122"/>
    </source>
</evidence>
<dbReference type="InterPro" id="IPR029063">
    <property type="entry name" value="SAM-dependent_MTases_sf"/>
</dbReference>
<evidence type="ECO:0000313" key="7">
    <source>
        <dbReference type="EMBL" id="APJ03158.1"/>
    </source>
</evidence>
<dbReference type="SUPFAM" id="SSF52738">
    <property type="entry name" value="Methylesterase CheB, C-terminal domain"/>
    <property type="match status" value="1"/>
</dbReference>
<feature type="active site" evidence="4">
    <location>
        <position position="457"/>
    </location>
</feature>
<dbReference type="KEGG" id="saqi:AXG55_04260"/>
<dbReference type="Proteomes" id="UP000184731">
    <property type="component" value="Chromosome"/>
</dbReference>